<evidence type="ECO:0000259" key="2">
    <source>
        <dbReference type="Pfam" id="PF02272"/>
    </source>
</evidence>
<sequence length="434" mass="46497">MQNLIELAKQIAAIIEEYEHARVISHNDADGISSAAIICQALLRKGIPYHLTIIGRLDESVAEMVNETTSDDDIVIFCDMGSGQSEIIEKVEQDVIVIDHHKPVGDSPAKAMINPHMVGIDGAVHLCAATTTYLVAKGLDEENIDLAGLAIAGAVGDKQLFETANKVILDEAVEAGIVSVKKGLKVGSGDVADILENTPEPYLDLTGEREKIDQFLEMLDIHGNIDSLDTEQLQKLTSTIALKLTKTASPEAIEAAIGDVYILNREVVKNAYDLVAIMNTCGKQKVPGLAIALCMKDESALEEAQDITLKSQKAIIADIKKAEELLQKGKNIYYLSGKELESTGMVASTIIRYVHPDMPFIAINEVEGIIKISGRGTRELVDKGLDLAYAMRTAASSVGGDGGGHSVASGASIPLGRTEEFIALVDEIIGEQLN</sequence>
<name>A0A1H9ZHN8_9EURY</name>
<evidence type="ECO:0000313" key="3">
    <source>
        <dbReference type="EMBL" id="SES81207.1"/>
    </source>
</evidence>
<dbReference type="SUPFAM" id="SSF64182">
    <property type="entry name" value="DHH phosphoesterases"/>
    <property type="match status" value="1"/>
</dbReference>
<feature type="domain" description="DDH" evidence="1">
    <location>
        <begin position="23"/>
        <end position="153"/>
    </location>
</feature>
<accession>A0A1H9ZHN8</accession>
<dbReference type="Gene3D" id="3.90.1640.30">
    <property type="match status" value="1"/>
</dbReference>
<dbReference type="STRING" id="1353158.SAMN04488587_1146"/>
<proteinExistence type="predicted"/>
<gene>
    <name evidence="3" type="ORF">SAMN04488587_1146</name>
</gene>
<dbReference type="PANTHER" id="PTHR30255:SF2">
    <property type="entry name" value="SINGLE-STRANDED-DNA-SPECIFIC EXONUCLEASE RECJ"/>
    <property type="match status" value="1"/>
</dbReference>
<organism evidence="3 4">
    <name type="scientific">Methanococcoides vulcani</name>
    <dbReference type="NCBI Taxonomy" id="1353158"/>
    <lineage>
        <taxon>Archaea</taxon>
        <taxon>Methanobacteriati</taxon>
        <taxon>Methanobacteriota</taxon>
        <taxon>Stenosarchaea group</taxon>
        <taxon>Methanomicrobia</taxon>
        <taxon>Methanosarcinales</taxon>
        <taxon>Methanosarcinaceae</taxon>
        <taxon>Methanococcoides</taxon>
    </lineage>
</organism>
<dbReference type="InterPro" id="IPR051673">
    <property type="entry name" value="SSDNA_exonuclease_RecJ"/>
</dbReference>
<dbReference type="InterPro" id="IPR003156">
    <property type="entry name" value="DHHA1_dom"/>
</dbReference>
<protein>
    <submittedName>
        <fullName evidence="3">Single-stranded DNA-specific exonuclease, DHH superfamily, may be involved in DNA replication intiation</fullName>
    </submittedName>
</protein>
<dbReference type="PANTHER" id="PTHR30255">
    <property type="entry name" value="SINGLE-STRANDED-DNA-SPECIFIC EXONUCLEASE RECJ"/>
    <property type="match status" value="1"/>
</dbReference>
<keyword evidence="4" id="KW-1185">Reference proteome</keyword>
<keyword evidence="3" id="KW-0540">Nuclease</keyword>
<feature type="domain" description="DHHA1" evidence="2">
    <location>
        <begin position="342"/>
        <end position="430"/>
    </location>
</feature>
<reference evidence="4" key="1">
    <citation type="submission" date="2016-10" db="EMBL/GenBank/DDBJ databases">
        <authorList>
            <person name="Varghese N."/>
            <person name="Submissions S."/>
        </authorList>
    </citation>
    <scope>NUCLEOTIDE SEQUENCE [LARGE SCALE GENOMIC DNA]</scope>
    <source>
        <strain evidence="4">SLH 33</strain>
    </source>
</reference>
<evidence type="ECO:0000313" key="4">
    <source>
        <dbReference type="Proteomes" id="UP000243338"/>
    </source>
</evidence>
<dbReference type="InterPro" id="IPR001667">
    <property type="entry name" value="DDH_dom"/>
</dbReference>
<dbReference type="GO" id="GO:0003676">
    <property type="term" value="F:nucleic acid binding"/>
    <property type="evidence" value="ECO:0007669"/>
    <property type="project" value="InterPro"/>
</dbReference>
<dbReference type="AlphaFoldDB" id="A0A1H9ZHN8"/>
<dbReference type="Pfam" id="PF01368">
    <property type="entry name" value="DHH"/>
    <property type="match status" value="1"/>
</dbReference>
<evidence type="ECO:0000259" key="1">
    <source>
        <dbReference type="Pfam" id="PF01368"/>
    </source>
</evidence>
<dbReference type="Pfam" id="PF02272">
    <property type="entry name" value="DHHA1"/>
    <property type="match status" value="1"/>
</dbReference>
<dbReference type="Gene3D" id="3.10.310.30">
    <property type="match status" value="1"/>
</dbReference>
<dbReference type="EMBL" id="FOHQ01000002">
    <property type="protein sequence ID" value="SES81207.1"/>
    <property type="molecule type" value="Genomic_DNA"/>
</dbReference>
<keyword evidence="3" id="KW-0378">Hydrolase</keyword>
<dbReference type="GO" id="GO:0004527">
    <property type="term" value="F:exonuclease activity"/>
    <property type="evidence" value="ECO:0007669"/>
    <property type="project" value="UniProtKB-KW"/>
</dbReference>
<dbReference type="Proteomes" id="UP000243338">
    <property type="component" value="Unassembled WGS sequence"/>
</dbReference>
<dbReference type="InterPro" id="IPR038763">
    <property type="entry name" value="DHH_sf"/>
</dbReference>
<keyword evidence="3" id="KW-0269">Exonuclease</keyword>